<gene>
    <name evidence="1" type="ORF">O987_07020</name>
</gene>
<dbReference type="Proteomes" id="UP000028782">
    <property type="component" value="Chromosome"/>
</dbReference>
<proteinExistence type="predicted"/>
<dbReference type="EMBL" id="CP006704">
    <property type="protein sequence ID" value="AIJ45548.1"/>
    <property type="molecule type" value="Genomic_DNA"/>
</dbReference>
<dbReference type="KEGG" id="ctes:O987_07020"/>
<reference evidence="1 2" key="1">
    <citation type="journal article" date="2014" name="Genome Announc.">
        <title>Complete Genome Sequence of Polychlorinated Biphenyl Degrader Comamonas testosteroni TK102 (NBRC 109938).</title>
        <authorList>
            <person name="Fukuda K."/>
            <person name="Hosoyama A."/>
            <person name="Tsuchikane K."/>
            <person name="Ohji S."/>
            <person name="Yamazoe A."/>
            <person name="Fujita N."/>
            <person name="Shintani M."/>
            <person name="Kimbara K."/>
        </authorList>
    </citation>
    <scope>NUCLEOTIDE SEQUENCE [LARGE SCALE GENOMIC DNA]</scope>
    <source>
        <strain evidence="1">TK102</strain>
    </source>
</reference>
<evidence type="ECO:0000313" key="1">
    <source>
        <dbReference type="EMBL" id="AIJ45548.1"/>
    </source>
</evidence>
<organism evidence="1 2">
    <name type="scientific">Comamonas testosteroni TK102</name>
    <dbReference type="NCBI Taxonomy" id="1392005"/>
    <lineage>
        <taxon>Bacteria</taxon>
        <taxon>Pseudomonadati</taxon>
        <taxon>Pseudomonadota</taxon>
        <taxon>Betaproteobacteria</taxon>
        <taxon>Burkholderiales</taxon>
        <taxon>Comamonadaceae</taxon>
        <taxon>Comamonas</taxon>
    </lineage>
</organism>
<sequence length="173" mass="19533">MTRRYSSIDWRDVFYNSVRKASGGVAAAAAYLTDRREKSIHREDLRRRLRGADGESLTLEMAELLTEWMQEIREPGWRDWLKALNSQFGLVTMELPPPPAGGWACEASAIREKALQLNVQGGQLTELVMKATDDKRISKAEAEAIEKQAMAEIELLYRTVRNARRAAGLEVSP</sequence>
<protein>
    <submittedName>
        <fullName evidence="1">Uncharacterized protein</fullName>
    </submittedName>
</protein>
<dbReference type="HOGENOM" id="CLU_1560080_0_0_4"/>
<dbReference type="RefSeq" id="WP_043371254.1">
    <property type="nucleotide sequence ID" value="NZ_CP006704.1"/>
</dbReference>
<accession>A0A076PIW0</accession>
<dbReference type="AlphaFoldDB" id="A0A076PIW0"/>
<evidence type="ECO:0000313" key="2">
    <source>
        <dbReference type="Proteomes" id="UP000028782"/>
    </source>
</evidence>
<name>A0A076PIW0_COMTE</name>